<dbReference type="AlphaFoldDB" id="A0AA36FQV6"/>
<sequence>MDVTRDKKKCYLELALWQTSEILAKNGHGLGTVGQPKSTKAFVYKIWSVRFQLLWGLKKYTELADEMQPFEELDAPDLYYQYFPENGGRIGSMIPFAFRLIHAEILRFTPYPTGGPGH</sequence>
<comment type="caution">
    <text evidence="1">The sequence shown here is derived from an EMBL/GenBank/DDBJ whole genome shotgun (WGS) entry which is preliminary data.</text>
</comment>
<dbReference type="GO" id="GO:0030008">
    <property type="term" value="C:TRAPP complex"/>
    <property type="evidence" value="ECO:0007669"/>
    <property type="project" value="TreeGrafter"/>
</dbReference>
<proteinExistence type="predicted"/>
<dbReference type="PANTHER" id="PTHR21581">
    <property type="entry name" value="D-ALANYL-D-ALANINE CARBOXYPEPTIDASE"/>
    <property type="match status" value="1"/>
</dbReference>
<dbReference type="Proteomes" id="UP001177023">
    <property type="component" value="Unassembled WGS sequence"/>
</dbReference>
<protein>
    <submittedName>
        <fullName evidence="1">Uncharacterized protein</fullName>
    </submittedName>
</protein>
<keyword evidence="2" id="KW-1185">Reference proteome</keyword>
<accession>A0AA36FQV6</accession>
<evidence type="ECO:0000313" key="2">
    <source>
        <dbReference type="Proteomes" id="UP001177023"/>
    </source>
</evidence>
<organism evidence="1 2">
    <name type="scientific">Mesorhabditis spiculigera</name>
    <dbReference type="NCBI Taxonomy" id="96644"/>
    <lineage>
        <taxon>Eukaryota</taxon>
        <taxon>Metazoa</taxon>
        <taxon>Ecdysozoa</taxon>
        <taxon>Nematoda</taxon>
        <taxon>Chromadorea</taxon>
        <taxon>Rhabditida</taxon>
        <taxon>Rhabditina</taxon>
        <taxon>Rhabditomorpha</taxon>
        <taxon>Rhabditoidea</taxon>
        <taxon>Rhabditidae</taxon>
        <taxon>Mesorhabditinae</taxon>
        <taxon>Mesorhabditis</taxon>
    </lineage>
</organism>
<feature type="non-terminal residue" evidence="1">
    <location>
        <position position="118"/>
    </location>
</feature>
<reference evidence="1" key="1">
    <citation type="submission" date="2023-06" db="EMBL/GenBank/DDBJ databases">
        <authorList>
            <person name="Delattre M."/>
        </authorList>
    </citation>
    <scope>NUCLEOTIDE SEQUENCE</scope>
    <source>
        <strain evidence="1">AF72</strain>
    </source>
</reference>
<dbReference type="GO" id="GO:0005794">
    <property type="term" value="C:Golgi apparatus"/>
    <property type="evidence" value="ECO:0007669"/>
    <property type="project" value="TreeGrafter"/>
</dbReference>
<gene>
    <name evidence="1" type="ORF">MSPICULIGERA_LOCUS2777</name>
</gene>
<dbReference type="EMBL" id="CATQJA010000795">
    <property type="protein sequence ID" value="CAJ0564081.1"/>
    <property type="molecule type" value="Genomic_DNA"/>
</dbReference>
<name>A0AA36FQV6_9BILA</name>
<evidence type="ECO:0000313" key="1">
    <source>
        <dbReference type="EMBL" id="CAJ0564081.1"/>
    </source>
</evidence>
<dbReference type="PANTHER" id="PTHR21581:SF6">
    <property type="entry name" value="TRAFFICKING PROTEIN PARTICLE COMPLEX SUBUNIT 12"/>
    <property type="match status" value="1"/>
</dbReference>